<dbReference type="SUPFAM" id="SSF47384">
    <property type="entry name" value="Homodimeric domain of signal transducing histidine kinase"/>
    <property type="match status" value="1"/>
</dbReference>
<evidence type="ECO:0000256" key="10">
    <source>
        <dbReference type="ARBA" id="ARBA00023012"/>
    </source>
</evidence>
<dbReference type="AlphaFoldDB" id="K9H8H2"/>
<dbReference type="STRING" id="1238182.C882_2137"/>
<reference evidence="16 17" key="1">
    <citation type="journal article" date="2013" name="Genome Announc.">
        <title>Draft Genome Sequence of an Alphaproteobacterium, Caenispirillum salinarum AK4(T), Isolated from a Solar Saltern.</title>
        <authorList>
            <person name="Khatri I."/>
            <person name="Singh A."/>
            <person name="Korpole S."/>
            <person name="Pinnaka A.K."/>
            <person name="Subramanian S."/>
        </authorList>
    </citation>
    <scope>NUCLEOTIDE SEQUENCE [LARGE SCALE GENOMIC DNA]</scope>
    <source>
        <strain evidence="16 17">AK4</strain>
    </source>
</reference>
<keyword evidence="5" id="KW-0597">Phosphoprotein</keyword>
<dbReference type="EC" id="2.7.13.3" evidence="3"/>
<dbReference type="InterPro" id="IPR050351">
    <property type="entry name" value="BphY/WalK/GraS-like"/>
</dbReference>
<dbReference type="PROSITE" id="PS50112">
    <property type="entry name" value="PAS"/>
    <property type="match status" value="1"/>
</dbReference>
<dbReference type="SMART" id="SM00388">
    <property type="entry name" value="HisKA"/>
    <property type="match status" value="1"/>
</dbReference>
<protein>
    <recommendedName>
        <fullName evidence="3">histidine kinase</fullName>
        <ecNumber evidence="3">2.7.13.3</ecNumber>
    </recommendedName>
</protein>
<dbReference type="CDD" id="cd00130">
    <property type="entry name" value="PAS"/>
    <property type="match status" value="1"/>
</dbReference>
<dbReference type="eggNOG" id="COG5002">
    <property type="taxonomic scope" value="Bacteria"/>
</dbReference>
<feature type="region of interest" description="Disordered" evidence="12">
    <location>
        <begin position="1"/>
        <end position="61"/>
    </location>
</feature>
<keyword evidence="13" id="KW-1133">Transmembrane helix</keyword>
<dbReference type="SUPFAM" id="SSF55785">
    <property type="entry name" value="PYP-like sensor domain (PAS domain)"/>
    <property type="match status" value="1"/>
</dbReference>
<dbReference type="CDD" id="cd00082">
    <property type="entry name" value="HisKA"/>
    <property type="match status" value="1"/>
</dbReference>
<evidence type="ECO:0000313" key="16">
    <source>
        <dbReference type="EMBL" id="EKV26913.1"/>
    </source>
</evidence>
<proteinExistence type="predicted"/>
<dbReference type="Gene3D" id="3.30.450.20">
    <property type="entry name" value="PAS domain"/>
    <property type="match status" value="1"/>
</dbReference>
<keyword evidence="17" id="KW-1185">Reference proteome</keyword>
<evidence type="ECO:0000256" key="4">
    <source>
        <dbReference type="ARBA" id="ARBA00022475"/>
    </source>
</evidence>
<gene>
    <name evidence="16" type="ORF">C882_2137</name>
</gene>
<dbReference type="InterPro" id="IPR004358">
    <property type="entry name" value="Sig_transdc_His_kin-like_C"/>
</dbReference>
<sequence length="539" mass="57664">MPDAGGGGDRAPASGPTAALPHEGKAALPHEGKAAPPQEEEDASGEPTVMQMPDQPPARRAPAPFGRVVKLSVLLCTPSALAFILMVVSGQLTVVPAVGYGLMVFAGSMLLVRLFAGDIYSAVNYIRRLVAEGTAAPPPAPPMHWSDAARETTAAAAQLARHWGGRWDRAEASARATESVLDSLPQPLFMIDEERRVTWANLAARRFTGREPREANLATVIRAPDVLEAVAAVLTGGVGRQLQHTTSGPTARTFTLVVEPLAGPAMNGARVLMILHDITALVRMEEMRADFVANASHELRTPLASLVGFIETLRGPAKDDAEAHERFLAIMQAQAERMSRLIEDLLSLSRIELHEHTPPTGTADVRDIVERVAEGLEPQAAKRSMRIDIRMADDLPSVPGEPNELSQVFQNLLANALKYGHGETAVDVTAVPVPRGPASMPAASRGPCLRVSVRDRGDGIPKEHLPRLTERFYRVDTARSRQLGGTGLGLAIVKHIVARHRGALTIESTVGEGSTFTVYLPLSPPPVPVPEIPSRGDKV</sequence>
<dbReference type="InterPro" id="IPR005467">
    <property type="entry name" value="His_kinase_dom"/>
</dbReference>
<dbReference type="InterPro" id="IPR035965">
    <property type="entry name" value="PAS-like_dom_sf"/>
</dbReference>
<evidence type="ECO:0000256" key="11">
    <source>
        <dbReference type="ARBA" id="ARBA00023136"/>
    </source>
</evidence>
<dbReference type="InterPro" id="IPR003594">
    <property type="entry name" value="HATPase_dom"/>
</dbReference>
<dbReference type="Pfam" id="PF02518">
    <property type="entry name" value="HATPase_c"/>
    <property type="match status" value="1"/>
</dbReference>
<feature type="transmembrane region" description="Helical" evidence="13">
    <location>
        <begin position="68"/>
        <end position="88"/>
    </location>
</feature>
<dbReference type="InterPro" id="IPR013656">
    <property type="entry name" value="PAS_4"/>
</dbReference>
<dbReference type="GO" id="GO:0004721">
    <property type="term" value="F:phosphoprotein phosphatase activity"/>
    <property type="evidence" value="ECO:0007669"/>
    <property type="project" value="TreeGrafter"/>
</dbReference>
<keyword evidence="10" id="KW-0902">Two-component regulatory system</keyword>
<keyword evidence="7" id="KW-0547">Nucleotide-binding</keyword>
<evidence type="ECO:0000256" key="3">
    <source>
        <dbReference type="ARBA" id="ARBA00012438"/>
    </source>
</evidence>
<dbReference type="GO" id="GO:0000155">
    <property type="term" value="F:phosphorelay sensor kinase activity"/>
    <property type="evidence" value="ECO:0007669"/>
    <property type="project" value="InterPro"/>
</dbReference>
<dbReference type="Pfam" id="PF00512">
    <property type="entry name" value="HisKA"/>
    <property type="match status" value="1"/>
</dbReference>
<dbReference type="Pfam" id="PF08448">
    <property type="entry name" value="PAS_4"/>
    <property type="match status" value="1"/>
</dbReference>
<feature type="transmembrane region" description="Helical" evidence="13">
    <location>
        <begin position="94"/>
        <end position="116"/>
    </location>
</feature>
<keyword evidence="11 13" id="KW-0472">Membrane</keyword>
<accession>K9H8H2</accession>
<dbReference type="InterPro" id="IPR003661">
    <property type="entry name" value="HisK_dim/P_dom"/>
</dbReference>
<evidence type="ECO:0000256" key="13">
    <source>
        <dbReference type="SAM" id="Phobius"/>
    </source>
</evidence>
<keyword evidence="9" id="KW-0067">ATP-binding</keyword>
<evidence type="ECO:0000256" key="8">
    <source>
        <dbReference type="ARBA" id="ARBA00022777"/>
    </source>
</evidence>
<evidence type="ECO:0000256" key="1">
    <source>
        <dbReference type="ARBA" id="ARBA00000085"/>
    </source>
</evidence>
<organism evidence="16 17">
    <name type="scientific">Caenispirillum salinarum AK4</name>
    <dbReference type="NCBI Taxonomy" id="1238182"/>
    <lineage>
        <taxon>Bacteria</taxon>
        <taxon>Pseudomonadati</taxon>
        <taxon>Pseudomonadota</taxon>
        <taxon>Alphaproteobacteria</taxon>
        <taxon>Rhodospirillales</taxon>
        <taxon>Novispirillaceae</taxon>
        <taxon>Caenispirillum</taxon>
    </lineage>
</organism>
<dbReference type="Proteomes" id="UP000009881">
    <property type="component" value="Unassembled WGS sequence"/>
</dbReference>
<dbReference type="FunFam" id="3.30.565.10:FF:000006">
    <property type="entry name" value="Sensor histidine kinase WalK"/>
    <property type="match status" value="1"/>
</dbReference>
<dbReference type="InterPro" id="IPR036097">
    <property type="entry name" value="HisK_dim/P_sf"/>
</dbReference>
<keyword evidence="13" id="KW-0812">Transmembrane</keyword>
<keyword evidence="8" id="KW-0418">Kinase</keyword>
<dbReference type="InterPro" id="IPR036890">
    <property type="entry name" value="HATPase_C_sf"/>
</dbReference>
<dbReference type="SUPFAM" id="SSF55874">
    <property type="entry name" value="ATPase domain of HSP90 chaperone/DNA topoisomerase II/histidine kinase"/>
    <property type="match status" value="1"/>
</dbReference>
<dbReference type="SMART" id="SM00387">
    <property type="entry name" value="HATPase_c"/>
    <property type="match status" value="1"/>
</dbReference>
<dbReference type="FunFam" id="1.10.287.130:FF:000008">
    <property type="entry name" value="Two-component sensor histidine kinase"/>
    <property type="match status" value="1"/>
</dbReference>
<dbReference type="Gene3D" id="1.10.287.130">
    <property type="match status" value="1"/>
</dbReference>
<keyword evidence="4" id="KW-1003">Cell membrane</keyword>
<dbReference type="PANTHER" id="PTHR45453">
    <property type="entry name" value="PHOSPHATE REGULON SENSOR PROTEIN PHOR"/>
    <property type="match status" value="1"/>
</dbReference>
<evidence type="ECO:0000259" key="15">
    <source>
        <dbReference type="PROSITE" id="PS50112"/>
    </source>
</evidence>
<dbReference type="PRINTS" id="PR00344">
    <property type="entry name" value="BCTRLSENSOR"/>
</dbReference>
<feature type="compositionally biased region" description="Basic and acidic residues" evidence="12">
    <location>
        <begin position="22"/>
        <end position="33"/>
    </location>
</feature>
<dbReference type="GO" id="GO:0005524">
    <property type="term" value="F:ATP binding"/>
    <property type="evidence" value="ECO:0007669"/>
    <property type="project" value="UniProtKB-KW"/>
</dbReference>
<dbReference type="Gene3D" id="3.30.565.10">
    <property type="entry name" value="Histidine kinase-like ATPase, C-terminal domain"/>
    <property type="match status" value="1"/>
</dbReference>
<comment type="caution">
    <text evidence="16">The sequence shown here is derived from an EMBL/GenBank/DDBJ whole genome shotgun (WGS) entry which is preliminary data.</text>
</comment>
<evidence type="ECO:0000259" key="14">
    <source>
        <dbReference type="PROSITE" id="PS50109"/>
    </source>
</evidence>
<dbReference type="PROSITE" id="PS50109">
    <property type="entry name" value="HIS_KIN"/>
    <property type="match status" value="1"/>
</dbReference>
<feature type="domain" description="Histidine kinase" evidence="14">
    <location>
        <begin position="294"/>
        <end position="524"/>
    </location>
</feature>
<evidence type="ECO:0000256" key="2">
    <source>
        <dbReference type="ARBA" id="ARBA00004236"/>
    </source>
</evidence>
<dbReference type="EMBL" id="ANHY01000022">
    <property type="protein sequence ID" value="EKV26913.1"/>
    <property type="molecule type" value="Genomic_DNA"/>
</dbReference>
<dbReference type="InterPro" id="IPR000014">
    <property type="entry name" value="PAS"/>
</dbReference>
<dbReference type="CDD" id="cd00075">
    <property type="entry name" value="HATPase"/>
    <property type="match status" value="1"/>
</dbReference>
<dbReference type="GO" id="GO:0016036">
    <property type="term" value="P:cellular response to phosphate starvation"/>
    <property type="evidence" value="ECO:0007669"/>
    <property type="project" value="TreeGrafter"/>
</dbReference>
<evidence type="ECO:0000256" key="5">
    <source>
        <dbReference type="ARBA" id="ARBA00022553"/>
    </source>
</evidence>
<dbReference type="PANTHER" id="PTHR45453:SF1">
    <property type="entry name" value="PHOSPHATE REGULON SENSOR PROTEIN PHOR"/>
    <property type="match status" value="1"/>
</dbReference>
<evidence type="ECO:0000256" key="9">
    <source>
        <dbReference type="ARBA" id="ARBA00022840"/>
    </source>
</evidence>
<evidence type="ECO:0000256" key="7">
    <source>
        <dbReference type="ARBA" id="ARBA00022741"/>
    </source>
</evidence>
<keyword evidence="6" id="KW-0808">Transferase</keyword>
<comment type="subcellular location">
    <subcellularLocation>
        <location evidence="2">Cell membrane</location>
    </subcellularLocation>
</comment>
<evidence type="ECO:0000256" key="6">
    <source>
        <dbReference type="ARBA" id="ARBA00022679"/>
    </source>
</evidence>
<name>K9H8H2_9PROT</name>
<evidence type="ECO:0000256" key="12">
    <source>
        <dbReference type="SAM" id="MobiDB-lite"/>
    </source>
</evidence>
<comment type="catalytic activity">
    <reaction evidence="1">
        <text>ATP + protein L-histidine = ADP + protein N-phospho-L-histidine.</text>
        <dbReference type="EC" id="2.7.13.3"/>
    </reaction>
</comment>
<dbReference type="GO" id="GO:0005886">
    <property type="term" value="C:plasma membrane"/>
    <property type="evidence" value="ECO:0007669"/>
    <property type="project" value="UniProtKB-SubCell"/>
</dbReference>
<dbReference type="PATRIC" id="fig|1238182.3.peg.4091"/>
<evidence type="ECO:0000313" key="17">
    <source>
        <dbReference type="Proteomes" id="UP000009881"/>
    </source>
</evidence>
<feature type="domain" description="PAS" evidence="15">
    <location>
        <begin position="173"/>
        <end position="214"/>
    </location>
</feature>